<dbReference type="InterPro" id="IPR002213">
    <property type="entry name" value="UDP_glucos_trans"/>
</dbReference>
<dbReference type="PROSITE" id="PS00375">
    <property type="entry name" value="UDPGT"/>
    <property type="match status" value="1"/>
</dbReference>
<name>A0ABM1FZH2_SOLPN</name>
<sequence length="515" mass="57880">MILPNFVIPINSIHKQLSLCKKSSTFLFFSFPIIVLQNSLFFPPMDSTQLHVAIFSSPGMGHLIPVLVLGNQLATHHNIKITILTITTNSSSPEIEFLKKKKNIEIIHVPSVDISHLIDSNTKVLTQLRLMVREALPGIRSVIASMNHHLDALIVDIFGTQILPIAQEFNIPKYVFHTTSAWALALFIYLQVLDQKIEGEYVDLKQPLEIPGCKALQPDDVVDPMMDRSDQQYHEYLKLTIEYTCFDGILINTWEDLEGDTIKALRSNEKLQQGLKVPLPIYPIGPLRRTVEITERDEVIQWLDKQNYESILFVSFGSGGALSSQQMIELAWGLELSQQKFVWVVRPPSDGDPDNAYLKSNGSDTRGTFEYLPEGFLTRTKDMGLVVPMWANQVEILSHSSVGGFMSHCGWNSTVESLTNGVPMIAWPLHAEQKMNAAMLTEELGVAIRPAVLPTKKLVKREEIQGMVRILMDTKEGKSIREKAKKLKISAENALSEGGSSYNSMCELVKDLRTR</sequence>
<dbReference type="RefSeq" id="XP_015063804.2">
    <property type="nucleotide sequence ID" value="XM_015208318.2"/>
</dbReference>
<dbReference type="EC" id="2.4.1.-" evidence="5"/>
<dbReference type="Pfam" id="PF00201">
    <property type="entry name" value="UDPGT"/>
    <property type="match status" value="1"/>
</dbReference>
<evidence type="ECO:0000256" key="2">
    <source>
        <dbReference type="ARBA" id="ARBA00022676"/>
    </source>
</evidence>
<dbReference type="SUPFAM" id="SSF53756">
    <property type="entry name" value="UDP-Glycosyltransferase/glycogen phosphorylase"/>
    <property type="match status" value="1"/>
</dbReference>
<reference evidence="6" key="1">
    <citation type="journal article" date="2014" name="Nat. Genet.">
        <title>The genome of the stress-tolerant wild tomato species Solanum pennellii.</title>
        <authorList>
            <person name="Bolger A."/>
            <person name="Scossa F."/>
            <person name="Bolger M.E."/>
            <person name="Lanz C."/>
            <person name="Maumus F."/>
            <person name="Tohge T."/>
            <person name="Quesneville H."/>
            <person name="Alseekh S."/>
            <person name="Sorensen I."/>
            <person name="Lichtenstein G."/>
            <person name="Fich E.A."/>
            <person name="Conte M."/>
            <person name="Keller H."/>
            <person name="Schneeberger K."/>
            <person name="Schwacke R."/>
            <person name="Ofner I."/>
            <person name="Vrebalov J."/>
            <person name="Xu Y."/>
            <person name="Osorio S."/>
            <person name="Aflitos S.A."/>
            <person name="Schijlen E."/>
            <person name="Jimenez-Gomez J.M."/>
            <person name="Ryngajllo M."/>
            <person name="Kimura S."/>
            <person name="Kumar R."/>
            <person name="Koenig D."/>
            <person name="Headland L.R."/>
            <person name="Maloof J.N."/>
            <person name="Sinha N."/>
            <person name="van Ham R.C."/>
            <person name="Lankhorst R.K."/>
            <person name="Mao L."/>
            <person name="Vogel A."/>
            <person name="Arsova B."/>
            <person name="Panstruga R."/>
            <person name="Fei Z."/>
            <person name="Rose J.K."/>
            <person name="Zamir D."/>
            <person name="Carrari F."/>
            <person name="Giovannoni J.J."/>
            <person name="Weigel D."/>
            <person name="Usadel B."/>
            <person name="Fernie A.R."/>
        </authorList>
    </citation>
    <scope>NUCLEOTIDE SEQUENCE [LARGE SCALE GENOMIC DNA]</scope>
    <source>
        <strain evidence="6">cv. LA0716</strain>
    </source>
</reference>
<evidence type="ECO:0000256" key="1">
    <source>
        <dbReference type="ARBA" id="ARBA00009995"/>
    </source>
</evidence>
<evidence type="ECO:0000313" key="7">
    <source>
        <dbReference type="RefSeq" id="XP_015063804.2"/>
    </source>
</evidence>
<evidence type="ECO:0000256" key="4">
    <source>
        <dbReference type="RuleBase" id="RU003718"/>
    </source>
</evidence>
<gene>
    <name evidence="7" type="primary">LOC107009057</name>
</gene>
<comment type="similarity">
    <text evidence="1 4">Belongs to the UDP-glycosyltransferase family.</text>
</comment>
<dbReference type="Proteomes" id="UP000694930">
    <property type="component" value="Chromosome 2"/>
</dbReference>
<keyword evidence="2 4" id="KW-0328">Glycosyltransferase</keyword>
<reference evidence="7" key="2">
    <citation type="submission" date="2025-08" db="UniProtKB">
        <authorList>
            <consortium name="RefSeq"/>
        </authorList>
    </citation>
    <scope>IDENTIFICATION</scope>
</reference>
<organism evidence="6 7">
    <name type="scientific">Solanum pennellii</name>
    <name type="common">Tomato</name>
    <name type="synonym">Lycopersicon pennellii</name>
    <dbReference type="NCBI Taxonomy" id="28526"/>
    <lineage>
        <taxon>Eukaryota</taxon>
        <taxon>Viridiplantae</taxon>
        <taxon>Streptophyta</taxon>
        <taxon>Embryophyta</taxon>
        <taxon>Tracheophyta</taxon>
        <taxon>Spermatophyta</taxon>
        <taxon>Magnoliopsida</taxon>
        <taxon>eudicotyledons</taxon>
        <taxon>Gunneridae</taxon>
        <taxon>Pentapetalae</taxon>
        <taxon>asterids</taxon>
        <taxon>lamiids</taxon>
        <taxon>Solanales</taxon>
        <taxon>Solanaceae</taxon>
        <taxon>Solanoideae</taxon>
        <taxon>Solaneae</taxon>
        <taxon>Solanum</taxon>
        <taxon>Solanum subgen. Lycopersicon</taxon>
    </lineage>
</organism>
<dbReference type="InterPro" id="IPR035595">
    <property type="entry name" value="UDP_glycos_trans_CS"/>
</dbReference>
<dbReference type="Gene3D" id="3.40.50.2000">
    <property type="entry name" value="Glycogen Phosphorylase B"/>
    <property type="match status" value="2"/>
</dbReference>
<proteinExistence type="inferred from homology"/>
<protein>
    <recommendedName>
        <fullName evidence="5">Glycosyltransferase</fullName>
        <ecNumber evidence="5">2.4.1.-</ecNumber>
    </recommendedName>
</protein>
<evidence type="ECO:0000256" key="3">
    <source>
        <dbReference type="ARBA" id="ARBA00022679"/>
    </source>
</evidence>
<evidence type="ECO:0000313" key="6">
    <source>
        <dbReference type="Proteomes" id="UP000694930"/>
    </source>
</evidence>
<dbReference type="PANTHER" id="PTHR48046:SF1">
    <property type="entry name" value="GLYCOSYLTRANSFERASE-RELATED"/>
    <property type="match status" value="1"/>
</dbReference>
<keyword evidence="3 4" id="KW-0808">Transferase</keyword>
<dbReference type="GeneID" id="107009057"/>
<dbReference type="PANTHER" id="PTHR48046">
    <property type="entry name" value="UDP-GLYCOSYLTRANSFERASE 72E1"/>
    <property type="match status" value="1"/>
</dbReference>
<dbReference type="CDD" id="cd03784">
    <property type="entry name" value="GT1_Gtf-like"/>
    <property type="match status" value="1"/>
</dbReference>
<keyword evidence="6" id="KW-1185">Reference proteome</keyword>
<accession>A0ABM1FZH2</accession>
<evidence type="ECO:0000256" key="5">
    <source>
        <dbReference type="RuleBase" id="RU362057"/>
    </source>
</evidence>